<dbReference type="RefSeq" id="WP_241273354.1">
    <property type="nucleotide sequence ID" value="NZ_JAKZGS010000002.1"/>
</dbReference>
<accession>A0ABS9UKQ8</accession>
<proteinExistence type="predicted"/>
<protein>
    <submittedName>
        <fullName evidence="2">SusD/RagB family nutrient-binding outer membrane lipoprotein</fullName>
    </submittedName>
</protein>
<gene>
    <name evidence="2" type="ORF">MM236_02495</name>
</gene>
<dbReference type="PROSITE" id="PS51257">
    <property type="entry name" value="PROKAR_LIPOPROTEIN"/>
    <property type="match status" value="1"/>
</dbReference>
<comment type="caution">
    <text evidence="2">The sequence shown here is derived from an EMBL/GenBank/DDBJ whole genome shotgun (WGS) entry which is preliminary data.</text>
</comment>
<evidence type="ECO:0000313" key="2">
    <source>
        <dbReference type="EMBL" id="MCH7396833.1"/>
    </source>
</evidence>
<dbReference type="InterPro" id="IPR011990">
    <property type="entry name" value="TPR-like_helical_dom_sf"/>
</dbReference>
<sequence>MKTKNIFIASFALLLGLMTFSCTEDFVDMNTNPNASTAANPESLLAPTLHDLVWRNQNRAMRLNNEIMQVHVTTVDSREFHRYFIRPTESDYMWRNWYVQLTDIKDMYAKAEESKLAGFETFKGISLVLEAWTFSMLTDMFGDIPYSEANQGKNGNVTPKFDPQRDVYLGLFEKLEEANTLLTSSGDLPGALTEYDPLYAGNALLWRKFGNSLYLRLLLRASGKSESNAISKIQQITESTPAAYPVFSNALESAILPVGNTQPLTSAFFNFRDFDFNGDKGYSEFFINNLNSWQDPRLPIWATISSGIYAGIPSGWSSGQIPERQSTLQVGLKTDPRLGNIMNHAELQFILAEASLKGFIGGDPKAYYETGIESALAHWDLEMPEDLLERPFISWDENWDFDQKMEAIHMQKYFALFFTDFQQWHEYKRTGHPSLIPGEGTLNGGRMPSRFGYPINVQALNAKNYNEAIQRMGPDNINTKVWWNIEE</sequence>
<keyword evidence="1" id="KW-0732">Signal</keyword>
<dbReference type="SUPFAM" id="SSF48452">
    <property type="entry name" value="TPR-like"/>
    <property type="match status" value="1"/>
</dbReference>
<dbReference type="Gene3D" id="1.25.40.390">
    <property type="match status" value="1"/>
</dbReference>
<dbReference type="EMBL" id="JAKZGS010000002">
    <property type="protein sequence ID" value="MCH7396833.1"/>
    <property type="molecule type" value="Genomic_DNA"/>
</dbReference>
<dbReference type="Proteomes" id="UP001165488">
    <property type="component" value="Unassembled WGS sequence"/>
</dbReference>
<keyword evidence="2" id="KW-0449">Lipoprotein</keyword>
<feature type="signal peptide" evidence="1">
    <location>
        <begin position="1"/>
        <end position="23"/>
    </location>
</feature>
<evidence type="ECO:0000256" key="1">
    <source>
        <dbReference type="SAM" id="SignalP"/>
    </source>
</evidence>
<keyword evidence="3" id="KW-1185">Reference proteome</keyword>
<evidence type="ECO:0000313" key="3">
    <source>
        <dbReference type="Proteomes" id="UP001165488"/>
    </source>
</evidence>
<feature type="chain" id="PRO_5046230813" evidence="1">
    <location>
        <begin position="24"/>
        <end position="487"/>
    </location>
</feature>
<dbReference type="Pfam" id="PF12771">
    <property type="entry name" value="SusD-like_2"/>
    <property type="match status" value="1"/>
</dbReference>
<name>A0ABS9UKQ8_9BACT</name>
<dbReference type="InterPro" id="IPR041662">
    <property type="entry name" value="SusD-like_2"/>
</dbReference>
<organism evidence="2 3">
    <name type="scientific">Belliella calami</name>
    <dbReference type="NCBI Taxonomy" id="2923436"/>
    <lineage>
        <taxon>Bacteria</taxon>
        <taxon>Pseudomonadati</taxon>
        <taxon>Bacteroidota</taxon>
        <taxon>Cytophagia</taxon>
        <taxon>Cytophagales</taxon>
        <taxon>Cyclobacteriaceae</taxon>
        <taxon>Belliella</taxon>
    </lineage>
</organism>
<reference evidence="2" key="1">
    <citation type="submission" date="2022-03" db="EMBL/GenBank/DDBJ databases">
        <title>De novo assembled genomes of Belliella spp. (Cyclobacteriaceae) strains.</title>
        <authorList>
            <person name="Szabo A."/>
            <person name="Korponai K."/>
            <person name="Felfoldi T."/>
        </authorList>
    </citation>
    <scope>NUCLEOTIDE SEQUENCE</scope>
    <source>
        <strain evidence="2">DSM 107340</strain>
    </source>
</reference>